<dbReference type="PANTHER" id="PTHR44051:SF21">
    <property type="entry name" value="GLUTATHIONE S-TRANSFERASE FAMILY PROTEIN"/>
    <property type="match status" value="1"/>
</dbReference>
<dbReference type="SUPFAM" id="SSF47616">
    <property type="entry name" value="GST C-terminal domain-like"/>
    <property type="match status" value="1"/>
</dbReference>
<dbReference type="SFLD" id="SFLDG01150">
    <property type="entry name" value="Main.1:_Beta-like"/>
    <property type="match status" value="1"/>
</dbReference>
<dbReference type="SFLD" id="SFLDG00358">
    <property type="entry name" value="Main_(cytGST)"/>
    <property type="match status" value="1"/>
</dbReference>
<name>A0A5E7VCZ3_PSEFL</name>
<dbReference type="SFLD" id="SFLDS00019">
    <property type="entry name" value="Glutathione_Transferase_(cytos"/>
    <property type="match status" value="1"/>
</dbReference>
<protein>
    <recommendedName>
        <fullName evidence="1">GST N-terminal domain-containing protein</fullName>
    </recommendedName>
</protein>
<dbReference type="InterPro" id="IPR004045">
    <property type="entry name" value="Glutathione_S-Trfase_N"/>
</dbReference>
<dbReference type="InterPro" id="IPR040079">
    <property type="entry name" value="Glutathione_S-Trfase"/>
</dbReference>
<reference evidence="2 3" key="1">
    <citation type="submission" date="2019-09" db="EMBL/GenBank/DDBJ databases">
        <authorList>
            <person name="Chandra G."/>
            <person name="Truman W A."/>
        </authorList>
    </citation>
    <scope>NUCLEOTIDE SEQUENCE [LARGE SCALE GENOMIC DNA]</scope>
    <source>
        <strain evidence="2">PS928</strain>
    </source>
</reference>
<dbReference type="EMBL" id="CABVJF010000023">
    <property type="protein sequence ID" value="VVQ20763.1"/>
    <property type="molecule type" value="Genomic_DNA"/>
</dbReference>
<dbReference type="InterPro" id="IPR036249">
    <property type="entry name" value="Thioredoxin-like_sf"/>
</dbReference>
<evidence type="ECO:0000259" key="1">
    <source>
        <dbReference type="PROSITE" id="PS50404"/>
    </source>
</evidence>
<dbReference type="RefSeq" id="WP_150787573.1">
    <property type="nucleotide sequence ID" value="NZ_CABVJF010000023.1"/>
</dbReference>
<dbReference type="Pfam" id="PF13409">
    <property type="entry name" value="GST_N_2"/>
    <property type="match status" value="1"/>
</dbReference>
<evidence type="ECO:0000313" key="3">
    <source>
        <dbReference type="Proteomes" id="UP000381378"/>
    </source>
</evidence>
<dbReference type="AlphaFoldDB" id="A0A5E7VCZ3"/>
<dbReference type="PANTHER" id="PTHR44051">
    <property type="entry name" value="GLUTATHIONE S-TRANSFERASE-RELATED"/>
    <property type="match status" value="1"/>
</dbReference>
<dbReference type="InterPro" id="IPR036282">
    <property type="entry name" value="Glutathione-S-Trfase_C_sf"/>
</dbReference>
<organism evidence="2 3">
    <name type="scientific">Pseudomonas fluorescens</name>
    <dbReference type="NCBI Taxonomy" id="294"/>
    <lineage>
        <taxon>Bacteria</taxon>
        <taxon>Pseudomonadati</taxon>
        <taxon>Pseudomonadota</taxon>
        <taxon>Gammaproteobacteria</taxon>
        <taxon>Pseudomonadales</taxon>
        <taxon>Pseudomonadaceae</taxon>
        <taxon>Pseudomonas</taxon>
    </lineage>
</organism>
<dbReference type="OrthoDB" id="9810080at2"/>
<dbReference type="Gene3D" id="1.20.1050.10">
    <property type="match status" value="1"/>
</dbReference>
<dbReference type="SUPFAM" id="SSF52833">
    <property type="entry name" value="Thioredoxin-like"/>
    <property type="match status" value="1"/>
</dbReference>
<gene>
    <name evidence="2" type="ORF">PS928_05056</name>
</gene>
<accession>A0A5E7VCZ3</accession>
<dbReference type="Proteomes" id="UP000381378">
    <property type="component" value="Unassembled WGS sequence"/>
</dbReference>
<dbReference type="PROSITE" id="PS50404">
    <property type="entry name" value="GST_NTER"/>
    <property type="match status" value="1"/>
</dbReference>
<evidence type="ECO:0000313" key="2">
    <source>
        <dbReference type="EMBL" id="VVQ20763.1"/>
    </source>
</evidence>
<dbReference type="CDD" id="cd03046">
    <property type="entry name" value="GST_N_GTT1_like"/>
    <property type="match status" value="1"/>
</dbReference>
<dbReference type="Gene3D" id="3.40.30.10">
    <property type="entry name" value="Glutaredoxin"/>
    <property type="match status" value="1"/>
</dbReference>
<proteinExistence type="predicted"/>
<sequence>MIVLYHCMSARSFRPLWMLEELQAPYDLRMLPFPPRAHAREYLEVNPLGTVPAMIDGQLLMTESSAICEYLAVRYNTSGLHISAEETDFGLYLNWLHFGEATLTFPQTLILRYARFETVPRRNPQVVEDYTRWFLGRLRAIDAALAGRTYLCQERFTGADISVGYALMLAEFIGLGGDFPERVQQYWTRLQQRAGFERALVAQYQAAEHQGVSIVHSPLIGSD</sequence>
<feature type="domain" description="GST N-terminal" evidence="1">
    <location>
        <begin position="1"/>
        <end position="79"/>
    </location>
</feature>